<feature type="compositionally biased region" description="Polar residues" evidence="13">
    <location>
        <begin position="596"/>
        <end position="605"/>
    </location>
</feature>
<feature type="compositionally biased region" description="Polar residues" evidence="13">
    <location>
        <begin position="723"/>
        <end position="735"/>
    </location>
</feature>
<dbReference type="InterPro" id="IPR027484">
    <property type="entry name" value="PInositol-4-P-5-kinase_N"/>
</dbReference>
<feature type="compositionally biased region" description="Polar residues" evidence="13">
    <location>
        <begin position="659"/>
        <end position="673"/>
    </location>
</feature>
<comment type="caution">
    <text evidence="16">The sequence shown here is derived from an EMBL/GenBank/DDBJ whole genome shotgun (WGS) entry which is preliminary data.</text>
</comment>
<dbReference type="InterPro" id="IPR044769">
    <property type="entry name" value="PIKfyve_PIPKc"/>
</dbReference>
<feature type="region of interest" description="Disordered" evidence="13">
    <location>
        <begin position="1759"/>
        <end position="1799"/>
    </location>
</feature>
<proteinExistence type="predicted"/>
<keyword evidence="5 12" id="KW-0547">Nucleotide-binding</keyword>
<feature type="region of interest" description="Disordered" evidence="13">
    <location>
        <begin position="721"/>
        <end position="760"/>
    </location>
</feature>
<dbReference type="GO" id="GO:0032266">
    <property type="term" value="F:phosphatidylinositol-3-phosphate binding"/>
    <property type="evidence" value="ECO:0007669"/>
    <property type="project" value="UniProtKB-ARBA"/>
</dbReference>
<dbReference type="PANTHER" id="PTHR45748">
    <property type="entry name" value="1-PHOSPHATIDYLINOSITOL 3-PHOSPHATE 5-KINASE-RELATED"/>
    <property type="match status" value="1"/>
</dbReference>
<feature type="region of interest" description="Disordered" evidence="13">
    <location>
        <begin position="472"/>
        <end position="496"/>
    </location>
</feature>
<feature type="region of interest" description="Disordered" evidence="13">
    <location>
        <begin position="302"/>
        <end position="337"/>
    </location>
</feature>
<dbReference type="EC" id="2.7.1.150" evidence="2"/>
<evidence type="ECO:0000259" key="14">
    <source>
        <dbReference type="PROSITE" id="PS50178"/>
    </source>
</evidence>
<evidence type="ECO:0000256" key="11">
    <source>
        <dbReference type="PROSITE-ProRule" id="PRU00091"/>
    </source>
</evidence>
<dbReference type="Gene3D" id="3.30.810.10">
    <property type="entry name" value="2-Layer Sandwich"/>
    <property type="match status" value="1"/>
</dbReference>
<dbReference type="InterPro" id="IPR002498">
    <property type="entry name" value="PInositol-4-P-4/5-kinase_core"/>
</dbReference>
<dbReference type="FunFam" id="3.30.40.10:FF:000283">
    <property type="entry name" value="1-phosphatidylinositol-3-phosphate 5-kinase (Fab1)"/>
    <property type="match status" value="1"/>
</dbReference>
<evidence type="ECO:0000256" key="5">
    <source>
        <dbReference type="ARBA" id="ARBA00022741"/>
    </source>
</evidence>
<keyword evidence="4" id="KW-0479">Metal-binding</keyword>
<dbReference type="SUPFAM" id="SSF56104">
    <property type="entry name" value="SAICAR synthase-like"/>
    <property type="match status" value="1"/>
</dbReference>
<evidence type="ECO:0000256" key="3">
    <source>
        <dbReference type="ARBA" id="ARBA00022679"/>
    </source>
</evidence>
<evidence type="ECO:0000259" key="15">
    <source>
        <dbReference type="PROSITE" id="PS51455"/>
    </source>
</evidence>
<dbReference type="InterPro" id="IPR000306">
    <property type="entry name" value="Znf_FYVE"/>
</dbReference>
<comment type="catalytic activity">
    <reaction evidence="1">
        <text>a 1,2-diacyl-sn-glycero-3-phospho-(1D-myo-inositol-3-phosphate) + ATP = a 1,2-diacyl-sn-glycero-3-phospho-(1D-myo-inositol-3,5-bisphosphate) + ADP + H(+)</text>
        <dbReference type="Rhea" id="RHEA:13609"/>
        <dbReference type="ChEBI" id="CHEBI:15378"/>
        <dbReference type="ChEBI" id="CHEBI:30616"/>
        <dbReference type="ChEBI" id="CHEBI:57923"/>
        <dbReference type="ChEBI" id="CHEBI:58088"/>
        <dbReference type="ChEBI" id="CHEBI:456216"/>
        <dbReference type="EC" id="2.7.1.150"/>
    </reaction>
</comment>
<dbReference type="PANTHER" id="PTHR45748:SF7">
    <property type="entry name" value="1-PHOSPHATIDYLINOSITOL 3-PHOSPHATE 5-KINASE-RELATED"/>
    <property type="match status" value="1"/>
</dbReference>
<gene>
    <name evidence="16" type="primary">K7_FAB1</name>
    <name evidence="16" type="ORF">SYK7_023071</name>
</gene>
<evidence type="ECO:0000256" key="2">
    <source>
        <dbReference type="ARBA" id="ARBA00012009"/>
    </source>
</evidence>
<dbReference type="Proteomes" id="UP000001608">
    <property type="component" value="Chromosome 6"/>
</dbReference>
<feature type="compositionally biased region" description="Low complexity" evidence="13">
    <location>
        <begin position="569"/>
        <end position="595"/>
    </location>
</feature>
<feature type="region of interest" description="Disordered" evidence="13">
    <location>
        <begin position="102"/>
        <end position="146"/>
    </location>
</feature>
<feature type="region of interest" description="Disordered" evidence="13">
    <location>
        <begin position="512"/>
        <end position="532"/>
    </location>
</feature>
<dbReference type="PROSITE" id="PS50178">
    <property type="entry name" value="ZF_FYVE"/>
    <property type="match status" value="1"/>
</dbReference>
<feature type="region of interest" description="Disordered" evidence="13">
    <location>
        <begin position="1884"/>
        <end position="1966"/>
    </location>
</feature>
<evidence type="ECO:0000256" key="4">
    <source>
        <dbReference type="ARBA" id="ARBA00022723"/>
    </source>
</evidence>
<dbReference type="GO" id="GO:0000329">
    <property type="term" value="C:fungal-type vacuole membrane"/>
    <property type="evidence" value="ECO:0007669"/>
    <property type="project" value="TreeGrafter"/>
</dbReference>
<dbReference type="Pfam" id="PF01504">
    <property type="entry name" value="PIP5K"/>
    <property type="match status" value="2"/>
</dbReference>
<dbReference type="HOGENOM" id="CLU_000480_3_1_1"/>
<dbReference type="InterPro" id="IPR002423">
    <property type="entry name" value="Cpn60/GroEL/TCP-1"/>
</dbReference>
<evidence type="ECO:0000256" key="12">
    <source>
        <dbReference type="PROSITE-ProRule" id="PRU00781"/>
    </source>
</evidence>
<dbReference type="InterPro" id="IPR027483">
    <property type="entry name" value="PInositol-4-P-4/5-kinase_C_sf"/>
</dbReference>
<reference evidence="16 17" key="1">
    <citation type="journal article" date="2011" name="DNA Res.">
        <title>Whole-genome sequencing of sake yeast Saccharomyces cerevisiae Kyokai no. 7.</title>
        <authorList>
            <person name="Akao T."/>
            <person name="Yashiro I."/>
            <person name="Hosoyama A."/>
            <person name="Kitagaki H."/>
            <person name="Horikawa H."/>
            <person name="Watanabe D."/>
            <person name="Akada R."/>
            <person name="Ando Y."/>
            <person name="Harashima S."/>
            <person name="Inoue T."/>
            <person name="Inoue Y."/>
            <person name="Kajiwara S."/>
            <person name="Kitamoto K."/>
            <person name="Kitamoto N."/>
            <person name="Kobayashi O."/>
            <person name="Kuhara S."/>
            <person name="Masubuchi T."/>
            <person name="Mizoguchi H."/>
            <person name="Nakao Y."/>
            <person name="Nakazato A."/>
            <person name="Namise M."/>
            <person name="Oba T."/>
            <person name="Ogata T."/>
            <person name="Ohta A."/>
            <person name="Sato M."/>
            <person name="Shibasaki S."/>
            <person name="Takatsume Y."/>
            <person name="Tanimoto S."/>
            <person name="Tsuboi H."/>
            <person name="Nishimura A."/>
            <person name="Yoda K."/>
            <person name="Ishikawa T."/>
            <person name="Iwashita K."/>
            <person name="Fujita N."/>
            <person name="Shimoi H."/>
        </authorList>
    </citation>
    <scope>NUCLEOTIDE SEQUENCE [LARGE SCALE GENOMIC DNA]</scope>
    <source>
        <strain evidence="17">Kyokai no. 7 / NBRC 101557</strain>
    </source>
</reference>
<evidence type="ECO:0000256" key="8">
    <source>
        <dbReference type="ARBA" id="ARBA00022833"/>
    </source>
</evidence>
<dbReference type="CDD" id="cd17300">
    <property type="entry name" value="PIPKc_PIKfyve"/>
    <property type="match status" value="1"/>
</dbReference>
<keyword evidence="8" id="KW-0862">Zinc</keyword>
<dbReference type="Pfam" id="PF01363">
    <property type="entry name" value="FYVE"/>
    <property type="match status" value="1"/>
</dbReference>
<feature type="compositionally biased region" description="Polar residues" evidence="13">
    <location>
        <begin position="555"/>
        <end position="568"/>
    </location>
</feature>
<feature type="domain" description="FYVE-type" evidence="14">
    <location>
        <begin position="240"/>
        <end position="299"/>
    </location>
</feature>
<feature type="compositionally biased region" description="Acidic residues" evidence="13">
    <location>
        <begin position="628"/>
        <end position="638"/>
    </location>
</feature>
<dbReference type="CDD" id="cd03334">
    <property type="entry name" value="Fab1_TCP"/>
    <property type="match status" value="1"/>
</dbReference>
<dbReference type="Gene3D" id="3.30.40.10">
    <property type="entry name" value="Zinc/RING finger domain, C3HC4 (zinc finger)"/>
    <property type="match status" value="1"/>
</dbReference>
<dbReference type="GO" id="GO:0000285">
    <property type="term" value="F:1-phosphatidylinositol-3-phosphate 5-kinase activity"/>
    <property type="evidence" value="ECO:0007669"/>
    <property type="project" value="UniProtKB-EC"/>
</dbReference>
<evidence type="ECO:0000313" key="16">
    <source>
        <dbReference type="EMBL" id="GAA23101.1"/>
    </source>
</evidence>
<dbReference type="PROSITE" id="PS51455">
    <property type="entry name" value="PIPK"/>
    <property type="match status" value="1"/>
</dbReference>
<keyword evidence="9 12" id="KW-0067">ATP-binding</keyword>
<feature type="compositionally biased region" description="Basic and acidic residues" evidence="13">
    <location>
        <begin position="1500"/>
        <end position="1547"/>
    </location>
</feature>
<dbReference type="SUPFAM" id="SSF57903">
    <property type="entry name" value="FYVE/PHD zinc finger"/>
    <property type="match status" value="1"/>
</dbReference>
<evidence type="ECO:0000256" key="7">
    <source>
        <dbReference type="ARBA" id="ARBA00022777"/>
    </source>
</evidence>
<feature type="region of interest" description="Disordered" evidence="13">
    <location>
        <begin position="1"/>
        <end position="30"/>
    </location>
</feature>
<dbReference type="SUPFAM" id="SSF52029">
    <property type="entry name" value="GroEL apical domain-like"/>
    <property type="match status" value="1"/>
</dbReference>
<evidence type="ECO:0000256" key="13">
    <source>
        <dbReference type="SAM" id="MobiDB-lite"/>
    </source>
</evidence>
<dbReference type="GO" id="GO:0010008">
    <property type="term" value="C:endosome membrane"/>
    <property type="evidence" value="ECO:0007669"/>
    <property type="project" value="TreeGrafter"/>
</dbReference>
<feature type="compositionally biased region" description="Low complexity" evidence="13">
    <location>
        <begin position="743"/>
        <end position="757"/>
    </location>
</feature>
<dbReference type="FunFam" id="3.30.800.10:FF:000005">
    <property type="entry name" value="1-phosphatidylinositol-3-phosphate 5-kinase (Fab1)"/>
    <property type="match status" value="1"/>
</dbReference>
<feature type="compositionally biased region" description="Low complexity" evidence="13">
    <location>
        <begin position="18"/>
        <end position="28"/>
    </location>
</feature>
<evidence type="ECO:0000256" key="1">
    <source>
        <dbReference type="ARBA" id="ARBA00000768"/>
    </source>
</evidence>
<dbReference type="Gene3D" id="3.30.800.10">
    <property type="entry name" value="Phosphatidylinositol Phosphate Kinase II Beta"/>
    <property type="match status" value="1"/>
</dbReference>
<organism evidence="16 17">
    <name type="scientific">Saccharomyces cerevisiae (strain Kyokai no. 7 / NBRC 101557)</name>
    <name type="common">Baker's yeast</name>
    <dbReference type="NCBI Taxonomy" id="721032"/>
    <lineage>
        <taxon>Eukaryota</taxon>
        <taxon>Fungi</taxon>
        <taxon>Dikarya</taxon>
        <taxon>Ascomycota</taxon>
        <taxon>Saccharomycotina</taxon>
        <taxon>Saccharomycetes</taxon>
        <taxon>Saccharomycetales</taxon>
        <taxon>Saccharomycetaceae</taxon>
        <taxon>Saccharomyces</taxon>
    </lineage>
</organism>
<dbReference type="SMART" id="SM00064">
    <property type="entry name" value="FYVE"/>
    <property type="match status" value="1"/>
</dbReference>
<keyword evidence="6 11" id="KW-0863">Zinc-finger</keyword>
<dbReference type="EMBL" id="DG000042">
    <property type="protein sequence ID" value="GAA23101.1"/>
    <property type="molecule type" value="Genomic_DNA"/>
</dbReference>
<feature type="region of interest" description="Disordered" evidence="13">
    <location>
        <begin position="554"/>
        <end position="691"/>
    </location>
</feature>
<feature type="domain" description="PIPK" evidence="15">
    <location>
        <begin position="1926"/>
        <end position="2260"/>
    </location>
</feature>
<feature type="compositionally biased region" description="Polar residues" evidence="13">
    <location>
        <begin position="1548"/>
        <end position="1558"/>
    </location>
</feature>
<evidence type="ECO:0000256" key="10">
    <source>
        <dbReference type="ARBA" id="ARBA00075294"/>
    </source>
</evidence>
<feature type="region of interest" description="Disordered" evidence="13">
    <location>
        <begin position="1500"/>
        <end position="1621"/>
    </location>
</feature>
<feature type="compositionally biased region" description="Basic residues" evidence="13">
    <location>
        <begin position="676"/>
        <end position="686"/>
    </location>
</feature>
<dbReference type="InterPro" id="IPR011011">
    <property type="entry name" value="Znf_FYVE_PHD"/>
</dbReference>
<evidence type="ECO:0000313" key="17">
    <source>
        <dbReference type="Proteomes" id="UP000001608"/>
    </source>
</evidence>
<dbReference type="InterPro" id="IPR013083">
    <property type="entry name" value="Znf_RING/FYVE/PHD"/>
</dbReference>
<dbReference type="GO" id="GO:0005524">
    <property type="term" value="F:ATP binding"/>
    <property type="evidence" value="ECO:0007669"/>
    <property type="project" value="UniProtKB-UniRule"/>
</dbReference>
<dbReference type="GO" id="GO:0046854">
    <property type="term" value="P:phosphatidylinositol phosphate biosynthetic process"/>
    <property type="evidence" value="ECO:0007669"/>
    <property type="project" value="TreeGrafter"/>
</dbReference>
<dbReference type="GO" id="GO:0008270">
    <property type="term" value="F:zinc ion binding"/>
    <property type="evidence" value="ECO:0007669"/>
    <property type="project" value="UniProtKB-KW"/>
</dbReference>
<dbReference type="FunFam" id="3.30.810.10:FF:000001">
    <property type="entry name" value="1-phosphatidylinositol 3-phosphate 5-kinase FAB1"/>
    <property type="match status" value="1"/>
</dbReference>
<keyword evidence="7 12" id="KW-0418">Kinase</keyword>
<dbReference type="InterPro" id="IPR027409">
    <property type="entry name" value="GroEL-like_apical_dom_sf"/>
</dbReference>
<dbReference type="OrthoDB" id="158357at2759"/>
<accession>G2WDF8</accession>
<dbReference type="FunFam" id="3.50.7.10:FF:000007">
    <property type="entry name" value="1-phosphatidylinositol 3-phosphate 5-kinase isoform X1"/>
    <property type="match status" value="1"/>
</dbReference>
<protein>
    <recommendedName>
        <fullName evidence="2">1-phosphatidylinositol-3-phosphate 5-kinase</fullName>
        <ecNumber evidence="2">2.7.1.150</ecNumber>
    </recommendedName>
    <alternativeName>
        <fullName evidence="10">Type III PIP kinase</fullName>
    </alternativeName>
</protein>
<dbReference type="Gene3D" id="3.50.7.10">
    <property type="entry name" value="GroEL"/>
    <property type="match status" value="1"/>
</dbReference>
<name>G2WDF8_YEASK</name>
<keyword evidence="3 12" id="KW-0808">Transferase</keyword>
<dbReference type="Pfam" id="PF00118">
    <property type="entry name" value="Cpn60_TCP1"/>
    <property type="match status" value="1"/>
</dbReference>
<feature type="compositionally biased region" description="Polar residues" evidence="13">
    <location>
        <begin position="1759"/>
        <end position="1770"/>
    </location>
</feature>
<dbReference type="SMART" id="SM00330">
    <property type="entry name" value="PIPKc"/>
    <property type="match status" value="1"/>
</dbReference>
<sequence length="2272" mass="256803">MSSDEPHASISFPDGSHVRSSSTGTSSVNTIDATLSRPNYIKKPSLHIMSTSTTSTTTDLVTNPILSNISVPKISPPTSSSIATATSTSHVTGTASHSNIKANANTSTSVNKKNMPPTTSGRIPSNTIKRYPSRYKPSHSLQLPIKNDSNFKRSSIYASKSTVTAIPIRNNRPISMQNSYARTPDSDHDDVGDEVSSIKSASSSLTASLSKSFLFAFYNNRKKDKTSNNGVLSKEYWMKDESSKECFSCGKTFNTFRRKHHCRICGQIFCSSCTLLIDGDRFGCHAKMRVCYNCYEHADTYEDSSDEENDSTMQLNEPRSRSRSRSSNTNPYSHSHSHLHLISQDNHNSTDLHDPVAATDNPQQQNEVYLLNDDDVQSIMTSGEDSKLFISTPPPPPKMAIPATKQGGSLEISFDSENDRALHYQDDNPGRHHHFDSVPTRYTIRDMDNISHYDTNSNSTLRPHYNTNNSTITINNLNNTTSNNSNYNNTNSNINNPAHSLRRSIFHYVSSNSVNKDSNNSSATPASSAQSSSILDPANRIIGNYAHRNYKFKFNYNSKGPSQQNDTANGNNDNNNNNNNNNNNSASGIADNNNIPSNDNGTTFTLDKKKRNPLTKSKSTSAYLEYPLNEEDSSEDEGSMSIYSVLNDDHKTDNPIRSMRNSTKSFQRAQASLQRMRFRRKSKSKHFPNNSKSSIYRDLNFLTNSTPNLLSVVSDDNLYDDSSPLQDKASSSAASRLTDRKFSNSSGSNNNSNSNSNINTDPWKRIASISGFKLKKEKKRELNEVSLLHMHALLKQLLNDQEISNLQEWITLLDGALRKVLRTILNARDLNTLDFRQSYVKIKRISGGSPQNSEYIDGVVFSKALPSKTMPRHLKNPRILLIMFPLEYQKNNNHFLSIESVFRQEREYLDKLVSRLKSLHPDIIYVGANVSGYALELLNDSGIVVQFNMKPQVIERIAKLTEADIAISVDKLATNIKMGECETFEVKSYIYGNISKTYTFLRGCNPELGGTILLRGDSLENLRKIKQVSEFMVYAIFSLKLESSFFNDNFIQLSTDVYLKRAESKKLQVFEGYFADFLIKFNNRILTVSPTVDFPIPFLLEKARGLEKKLIERINQYESESDLDRQTQLNMLQGLESTITKKHLGNLIKFLHEMEIENLELEFQKRSRQWEVSYSSSQNLLGTGSHQSITVLYSMVSTKTATPCVGPQIVTIDYFWDSDISIGQFIENVVGTARYPCQQGCNGLYLDHYRSYVHGSGKVDVLIEKFQTRLPKLKDIILTWSYCKKCGTSTPILQISEKTWNYSFGKYLEVMFWSYKDSVTGIGKCPHDFTKDHVKYFGYNDLVVRLEYSDLEVHELITPPRKIKWKPHIDIKLKVELYYKILEKINNFYGSVLSRLERIKLDSMTKDKVLSGQAKIIELKSNATEEQKLMLQDLDTFYADSPCDQHLPLNLVIKSLYDKAVNWNSTFAIFAKSYLPSETDISRITAKQLKKLFYDSSRKDSEDKKSLHDEKAKTRKPEKNELPLEGLKDVEKPKIDSKNTTENRDITNEPQNAVTITTFKDDTPIIPTSGTSRLTVTPSASSVSSSLTPQTEERPPISRSGTGISMTHDKSTRPNIRKMSSDSSLCGLASLANEYSKNNKVSKLATFFDQMHFDALSKEFELERERERLQLNKDKYQAIRLQTSTPIVEIYKNVKDAVDEPLHSRSSGNNLSSANVKTLEAPVGEHSRANNCNPPNLDQNLETELENSISQWGENILNPSGKTTASTHLTSKPVVKETSENPKSIVRESDNSKSEPLPPVITTTTVNKVESTPQPEKSLLMKTLSNFWADRSAYLWKPLVYPTCPSEHIFTDSDVIIREDEPSSLIAFCLSTSDYRNKMMNLNAQQQQQQQTAEAAPAKTGGNSGGTTQTGDPSVNISPSVSTTSHNKGRDSEISSLVTTKEGLLNTPPIEGARDRTPQESQTHSQANLDTLQELEKIMTKKTATHLRYQFEEGLTVMSCKIFFTEHFDVFRKICDCQENFIQSLSRCVKWDSNGGKSGSGFLKTLDDRFIIKELSHAELEAFIKFAPSYFEYMAQAMFHDLPTTLAKVFGFYQIQVKSSISSSKSYKMDVIIMENLFYEKKTTRIFDLKGSMRNRHVEQTGKANEVLLDENMVEYIYESPIHVRKYDKKLLRASVWNDTLFLAKMNVMDYSLVIGIDNEGYTLTVGIIDFIRTFTWDKKLESWVKEKGLVGGASVIKQPTVVTPRQYKKRFREAMERYILMVPDPWYREGN</sequence>
<dbReference type="InterPro" id="IPR017455">
    <property type="entry name" value="Znf_FYVE-rel"/>
</dbReference>
<feature type="compositionally biased region" description="Polar residues" evidence="13">
    <location>
        <begin position="102"/>
        <end position="128"/>
    </location>
</feature>
<feature type="compositionally biased region" description="Polar residues" evidence="13">
    <location>
        <begin position="1912"/>
        <end position="1926"/>
    </location>
</feature>
<evidence type="ECO:0000256" key="6">
    <source>
        <dbReference type="ARBA" id="ARBA00022771"/>
    </source>
</evidence>
<feature type="compositionally biased region" description="Low complexity" evidence="13">
    <location>
        <begin position="1574"/>
        <end position="1589"/>
    </location>
</feature>
<evidence type="ECO:0000256" key="9">
    <source>
        <dbReference type="ARBA" id="ARBA00022840"/>
    </source>
</evidence>
<feature type="compositionally biased region" description="Basic and acidic residues" evidence="13">
    <location>
        <begin position="1774"/>
        <end position="1793"/>
    </location>
</feature>